<accession>A0ABP9IC70</accession>
<dbReference type="Proteomes" id="UP001500466">
    <property type="component" value="Unassembled WGS sequence"/>
</dbReference>
<evidence type="ECO:0000313" key="2">
    <source>
        <dbReference type="Proteomes" id="UP001500466"/>
    </source>
</evidence>
<comment type="caution">
    <text evidence="1">The sequence shown here is derived from an EMBL/GenBank/DDBJ whole genome shotgun (WGS) entry which is preliminary data.</text>
</comment>
<evidence type="ECO:0000313" key="1">
    <source>
        <dbReference type="EMBL" id="GAA4994273.1"/>
    </source>
</evidence>
<name>A0ABP9IC70_9ACTN</name>
<reference evidence="2" key="1">
    <citation type="journal article" date="2019" name="Int. J. Syst. Evol. Microbiol.">
        <title>The Global Catalogue of Microorganisms (GCM) 10K type strain sequencing project: providing services to taxonomists for standard genome sequencing and annotation.</title>
        <authorList>
            <consortium name="The Broad Institute Genomics Platform"/>
            <consortium name="The Broad Institute Genome Sequencing Center for Infectious Disease"/>
            <person name="Wu L."/>
            <person name="Ma J."/>
        </authorList>
    </citation>
    <scope>NUCLEOTIDE SEQUENCE [LARGE SCALE GENOMIC DNA]</scope>
    <source>
        <strain evidence="2">JCM 17986</strain>
    </source>
</reference>
<protein>
    <recommendedName>
        <fullName evidence="3">IrrE N-terminal-like domain-containing protein</fullName>
    </recommendedName>
</protein>
<proteinExistence type="predicted"/>
<evidence type="ECO:0008006" key="3">
    <source>
        <dbReference type="Google" id="ProtNLM"/>
    </source>
</evidence>
<dbReference type="RefSeq" id="WP_345680688.1">
    <property type="nucleotide sequence ID" value="NZ_BAABHS010000052.1"/>
</dbReference>
<gene>
    <name evidence="1" type="ORF">GCM10023205_78760</name>
</gene>
<keyword evidence="2" id="KW-1185">Reference proteome</keyword>
<organism evidence="1 2">
    <name type="scientific">Yinghuangia aomiensis</name>
    <dbReference type="NCBI Taxonomy" id="676205"/>
    <lineage>
        <taxon>Bacteria</taxon>
        <taxon>Bacillati</taxon>
        <taxon>Actinomycetota</taxon>
        <taxon>Actinomycetes</taxon>
        <taxon>Kitasatosporales</taxon>
        <taxon>Streptomycetaceae</taxon>
        <taxon>Yinghuangia</taxon>
    </lineage>
</organism>
<sequence length="173" mass="18737">MDIKTLRAQCARRLAGLEIPDPFDIDVLCENVATHRGRPLHVLPLPDGAPSGMPCGMWMGTGNADFVWYDGSTSRAHAGHIIAHELAHILCDHFGPVDEVLSASLAPQIDPSTVKLMLGRTRYDTEQEREAELMASLLTAPAAAIPKVEGTVLSRLHDNLFAPTRGRRIGGGR</sequence>
<dbReference type="EMBL" id="BAABHS010000052">
    <property type="protein sequence ID" value="GAA4994273.1"/>
    <property type="molecule type" value="Genomic_DNA"/>
</dbReference>